<dbReference type="PANTHER" id="PTHR47947">
    <property type="entry name" value="CYTOCHROME P450 82C3-RELATED"/>
    <property type="match status" value="1"/>
</dbReference>
<keyword evidence="11" id="KW-1185">Reference proteome</keyword>
<dbReference type="Gene3D" id="1.10.630.10">
    <property type="entry name" value="Cytochrome P450"/>
    <property type="match status" value="1"/>
</dbReference>
<gene>
    <name evidence="10" type="ORF">HUJ06_015710</name>
</gene>
<dbReference type="EMBL" id="DUZY01000005">
    <property type="protein sequence ID" value="DAD41387.1"/>
    <property type="molecule type" value="Genomic_DNA"/>
</dbReference>
<dbReference type="PANTHER" id="PTHR47947:SF26">
    <property type="entry name" value="CYTOCHROME P450"/>
    <property type="match status" value="1"/>
</dbReference>
<evidence type="ECO:0000256" key="6">
    <source>
        <dbReference type="ARBA" id="ARBA00022989"/>
    </source>
</evidence>
<dbReference type="AlphaFoldDB" id="A0A822Z962"/>
<evidence type="ECO:0000256" key="3">
    <source>
        <dbReference type="ARBA" id="ARBA00022617"/>
    </source>
</evidence>
<keyword evidence="9" id="KW-0472">Membrane</keyword>
<keyword evidence="3" id="KW-0349">Heme</keyword>
<keyword evidence="7" id="KW-0560">Oxidoreductase</keyword>
<dbReference type="GO" id="GO:0005506">
    <property type="term" value="F:iron ion binding"/>
    <property type="evidence" value="ECO:0007669"/>
    <property type="project" value="InterPro"/>
</dbReference>
<dbReference type="SUPFAM" id="SSF48264">
    <property type="entry name" value="Cytochrome P450"/>
    <property type="match status" value="1"/>
</dbReference>
<dbReference type="InterPro" id="IPR050651">
    <property type="entry name" value="Plant_Cytochrome_P450_Monoox"/>
</dbReference>
<dbReference type="Pfam" id="PF00067">
    <property type="entry name" value="p450"/>
    <property type="match status" value="1"/>
</dbReference>
<dbReference type="InterPro" id="IPR036396">
    <property type="entry name" value="Cyt_P450_sf"/>
</dbReference>
<organism evidence="10 11">
    <name type="scientific">Nelumbo nucifera</name>
    <name type="common">Sacred lotus</name>
    <dbReference type="NCBI Taxonomy" id="4432"/>
    <lineage>
        <taxon>Eukaryota</taxon>
        <taxon>Viridiplantae</taxon>
        <taxon>Streptophyta</taxon>
        <taxon>Embryophyta</taxon>
        <taxon>Tracheophyta</taxon>
        <taxon>Spermatophyta</taxon>
        <taxon>Magnoliopsida</taxon>
        <taxon>Proteales</taxon>
        <taxon>Nelumbonaceae</taxon>
        <taxon>Nelumbo</taxon>
    </lineage>
</organism>
<evidence type="ECO:0000313" key="10">
    <source>
        <dbReference type="EMBL" id="DAD41387.1"/>
    </source>
</evidence>
<evidence type="ECO:0000256" key="9">
    <source>
        <dbReference type="ARBA" id="ARBA00023136"/>
    </source>
</evidence>
<evidence type="ECO:0000256" key="4">
    <source>
        <dbReference type="ARBA" id="ARBA00022692"/>
    </source>
</evidence>
<evidence type="ECO:0000256" key="8">
    <source>
        <dbReference type="ARBA" id="ARBA00023004"/>
    </source>
</evidence>
<dbReference type="InterPro" id="IPR002401">
    <property type="entry name" value="Cyt_P450_E_grp-I"/>
</dbReference>
<evidence type="ECO:0000313" key="11">
    <source>
        <dbReference type="Proteomes" id="UP000607653"/>
    </source>
</evidence>
<keyword evidence="4" id="KW-0812">Transmembrane</keyword>
<proteinExistence type="predicted"/>
<keyword evidence="8" id="KW-0408">Iron</keyword>
<reference evidence="10 11" key="1">
    <citation type="journal article" date="2020" name="Mol. Biol. Evol.">
        <title>Distinct Expression and Methylation Patterns for Genes with Different Fates following a Single Whole-Genome Duplication in Flowering Plants.</title>
        <authorList>
            <person name="Shi T."/>
            <person name="Rahmani R.S."/>
            <person name="Gugger P.F."/>
            <person name="Wang M."/>
            <person name="Li H."/>
            <person name="Zhang Y."/>
            <person name="Li Z."/>
            <person name="Wang Q."/>
            <person name="Van de Peer Y."/>
            <person name="Marchal K."/>
            <person name="Chen J."/>
        </authorList>
    </citation>
    <scope>NUCLEOTIDE SEQUENCE [LARGE SCALE GENOMIC DNA]</scope>
    <source>
        <tissue evidence="10">Leaf</tissue>
    </source>
</reference>
<comment type="caution">
    <text evidence="10">The sequence shown here is derived from an EMBL/GenBank/DDBJ whole genome shotgun (WGS) entry which is preliminary data.</text>
</comment>
<protein>
    <submittedName>
        <fullName evidence="10">Uncharacterized protein</fullName>
    </submittedName>
</protein>
<keyword evidence="6" id="KW-1133">Transmembrane helix</keyword>
<comment type="cofactor">
    <cofactor evidence="1">
        <name>heme</name>
        <dbReference type="ChEBI" id="CHEBI:30413"/>
    </cofactor>
</comment>
<evidence type="ECO:0000256" key="5">
    <source>
        <dbReference type="ARBA" id="ARBA00022723"/>
    </source>
</evidence>
<evidence type="ECO:0000256" key="7">
    <source>
        <dbReference type="ARBA" id="ARBA00023002"/>
    </source>
</evidence>
<sequence>MGTDTSALTMEWATSLLLNHPGTLLKAREEIDNNIGEGRLLDESDIAKLPYLNCIINETLRLYPASSDLVPHVSSEDCTIGGFEIPSRTIPLANAWAVHRDPNLWVDPTSFKPERFHGVEWEKGGFKFMPFGLGRRVWVCGL</sequence>
<dbReference type="InterPro" id="IPR001128">
    <property type="entry name" value="Cyt_P450"/>
</dbReference>
<name>A0A822Z962_NELNU</name>
<dbReference type="PRINTS" id="PR00463">
    <property type="entry name" value="EP450I"/>
</dbReference>
<dbReference type="GO" id="GO:0020037">
    <property type="term" value="F:heme binding"/>
    <property type="evidence" value="ECO:0007669"/>
    <property type="project" value="InterPro"/>
</dbReference>
<dbReference type="GO" id="GO:0016020">
    <property type="term" value="C:membrane"/>
    <property type="evidence" value="ECO:0007669"/>
    <property type="project" value="UniProtKB-SubCell"/>
</dbReference>
<comment type="subcellular location">
    <subcellularLocation>
        <location evidence="2">Membrane</location>
    </subcellularLocation>
</comment>
<dbReference type="GO" id="GO:0004497">
    <property type="term" value="F:monooxygenase activity"/>
    <property type="evidence" value="ECO:0007669"/>
    <property type="project" value="InterPro"/>
</dbReference>
<keyword evidence="5" id="KW-0479">Metal-binding</keyword>
<dbReference type="Proteomes" id="UP000607653">
    <property type="component" value="Unassembled WGS sequence"/>
</dbReference>
<evidence type="ECO:0000256" key="1">
    <source>
        <dbReference type="ARBA" id="ARBA00001971"/>
    </source>
</evidence>
<dbReference type="PRINTS" id="PR00385">
    <property type="entry name" value="P450"/>
</dbReference>
<dbReference type="GO" id="GO:0016705">
    <property type="term" value="F:oxidoreductase activity, acting on paired donors, with incorporation or reduction of molecular oxygen"/>
    <property type="evidence" value="ECO:0007669"/>
    <property type="project" value="InterPro"/>
</dbReference>
<evidence type="ECO:0000256" key="2">
    <source>
        <dbReference type="ARBA" id="ARBA00004370"/>
    </source>
</evidence>
<accession>A0A822Z962</accession>